<accession>A0A1E1WFN7</accession>
<proteinExistence type="predicted"/>
<feature type="domain" description="Endonuclease/exonuclease/phosphatase" evidence="1">
    <location>
        <begin position="35"/>
        <end position="145"/>
    </location>
</feature>
<gene>
    <name evidence="2" type="ORF">g.18668</name>
</gene>
<organism evidence="2">
    <name type="scientific">Pectinophora gossypiella</name>
    <name type="common">Cotton pink bollworm</name>
    <name type="synonym">Depressaria gossypiella</name>
    <dbReference type="NCBI Taxonomy" id="13191"/>
    <lineage>
        <taxon>Eukaryota</taxon>
        <taxon>Metazoa</taxon>
        <taxon>Ecdysozoa</taxon>
        <taxon>Arthropoda</taxon>
        <taxon>Hexapoda</taxon>
        <taxon>Insecta</taxon>
        <taxon>Pterygota</taxon>
        <taxon>Neoptera</taxon>
        <taxon>Endopterygota</taxon>
        <taxon>Lepidoptera</taxon>
        <taxon>Glossata</taxon>
        <taxon>Ditrysia</taxon>
        <taxon>Gelechioidea</taxon>
        <taxon>Gelechiidae</taxon>
        <taxon>Apatetrinae</taxon>
        <taxon>Pectinophora</taxon>
    </lineage>
</organism>
<feature type="non-terminal residue" evidence="2">
    <location>
        <position position="154"/>
    </location>
</feature>
<evidence type="ECO:0000313" key="2">
    <source>
        <dbReference type="EMBL" id="JAT85803.1"/>
    </source>
</evidence>
<evidence type="ECO:0000259" key="1">
    <source>
        <dbReference type="Pfam" id="PF14529"/>
    </source>
</evidence>
<dbReference type="EMBL" id="GDQN01005251">
    <property type="protein sequence ID" value="JAT85803.1"/>
    <property type="molecule type" value="Transcribed_RNA"/>
</dbReference>
<dbReference type="InterPro" id="IPR005135">
    <property type="entry name" value="Endo/exonuclease/phosphatase"/>
</dbReference>
<dbReference type="AlphaFoldDB" id="A0A1E1WFN7"/>
<dbReference type="SUPFAM" id="SSF56219">
    <property type="entry name" value="DNase I-like"/>
    <property type="match status" value="1"/>
</dbReference>
<dbReference type="Gene3D" id="3.60.10.10">
    <property type="entry name" value="Endonuclease/exonuclease/phosphatase"/>
    <property type="match status" value="1"/>
</dbReference>
<protein>
    <recommendedName>
        <fullName evidence="1">Endonuclease/exonuclease/phosphatase domain-containing protein</fullName>
    </recommendedName>
</protein>
<dbReference type="InterPro" id="IPR036691">
    <property type="entry name" value="Endo/exonu/phosph_ase_sf"/>
</dbReference>
<name>A0A1E1WFN7_PECGO</name>
<reference evidence="2" key="1">
    <citation type="submission" date="2015-09" db="EMBL/GenBank/DDBJ databases">
        <title>De novo assembly of Pectinophora gossypiella (Pink Bollworm) gut transcriptome.</title>
        <authorList>
            <person name="Tassone E.E."/>
        </authorList>
    </citation>
    <scope>NUCLEOTIDE SEQUENCE</scope>
</reference>
<dbReference type="Pfam" id="PF14529">
    <property type="entry name" value="Exo_endo_phos_2"/>
    <property type="match status" value="1"/>
</dbReference>
<dbReference type="GO" id="GO:0003824">
    <property type="term" value="F:catalytic activity"/>
    <property type="evidence" value="ECO:0007669"/>
    <property type="project" value="InterPro"/>
</dbReference>
<feature type="non-terminal residue" evidence="2">
    <location>
        <position position="1"/>
    </location>
</feature>
<sequence length="154" mass="17239">RDISASCQTDWCSSAEDLWVTVALRTNSRATLNLHICALYLVEQNLGNSFSTQLTNFLINTKRLMESLCLDKFIIIGDFNMSEISWSPSDIGLQPSFLTQSAKFSDFIDSIYECNLVQYNGIQNDRGVILDLVLCTDTVCVTKCFDSLATPEDV</sequence>